<organism evidence="2 3">
    <name type="scientific">Candidatus Kerfeldbacteria bacterium RIFCSPLOWO2_01_FULL_48_11</name>
    <dbReference type="NCBI Taxonomy" id="1798543"/>
    <lineage>
        <taxon>Bacteria</taxon>
        <taxon>Candidatus Kerfeldiibacteriota</taxon>
    </lineage>
</organism>
<reference evidence="2 3" key="1">
    <citation type="journal article" date="2016" name="Nat. Commun.">
        <title>Thousands of microbial genomes shed light on interconnected biogeochemical processes in an aquifer system.</title>
        <authorList>
            <person name="Anantharaman K."/>
            <person name="Brown C.T."/>
            <person name="Hug L.A."/>
            <person name="Sharon I."/>
            <person name="Castelle C.J."/>
            <person name="Probst A.J."/>
            <person name="Thomas B.C."/>
            <person name="Singh A."/>
            <person name="Wilkins M.J."/>
            <person name="Karaoz U."/>
            <person name="Brodie E.L."/>
            <person name="Williams K.H."/>
            <person name="Hubbard S.S."/>
            <person name="Banfield J.F."/>
        </authorList>
    </citation>
    <scope>NUCLEOTIDE SEQUENCE [LARGE SCALE GENOMIC DNA]</scope>
</reference>
<dbReference type="Proteomes" id="UP000179164">
    <property type="component" value="Unassembled WGS sequence"/>
</dbReference>
<protein>
    <recommendedName>
        <fullName evidence="4">50S ribosomal protein L7/L12</fullName>
    </recommendedName>
</protein>
<comment type="caution">
    <text evidence="2">The sequence shown here is derived from an EMBL/GenBank/DDBJ whole genome shotgun (WGS) entry which is preliminary data.</text>
</comment>
<dbReference type="EMBL" id="MHKE01000015">
    <property type="protein sequence ID" value="OGY83120.1"/>
    <property type="molecule type" value="Genomic_DNA"/>
</dbReference>
<evidence type="ECO:0008006" key="4">
    <source>
        <dbReference type="Google" id="ProtNLM"/>
    </source>
</evidence>
<name>A0A1G2B4I2_9BACT</name>
<feature type="region of interest" description="Disordered" evidence="1">
    <location>
        <begin position="188"/>
        <end position="211"/>
    </location>
</feature>
<accession>A0A1G2B4I2</accession>
<proteinExistence type="predicted"/>
<evidence type="ECO:0000313" key="2">
    <source>
        <dbReference type="EMBL" id="OGY83120.1"/>
    </source>
</evidence>
<dbReference type="AlphaFoldDB" id="A0A1G2B4I2"/>
<gene>
    <name evidence="2" type="ORF">A2898_02485</name>
</gene>
<sequence>MTNQNKLTELHQLVETAQASLNGARQVLRDLGVEDIKQGALKEKAKKAGSVAEEGNEKIIEGVFDGQNMVGPDGKRYSVPANYASKSKLVEGDMLKLTITEDGSFVFKQIGPVDRMRLVGTLTSDDTTGDYFVLAGNKSYKMLLASITYFKGEPGDEVVVLVPKEGAPTWAAVENIIKSSEVGAKAQIPDLGPVPASEHVKSEEEAPDDID</sequence>
<evidence type="ECO:0000313" key="3">
    <source>
        <dbReference type="Proteomes" id="UP000179164"/>
    </source>
</evidence>
<evidence type="ECO:0000256" key="1">
    <source>
        <dbReference type="SAM" id="MobiDB-lite"/>
    </source>
</evidence>
<dbReference type="STRING" id="1798543.A2898_02485"/>